<feature type="DNA-binding region" description="H-T-H motif" evidence="4">
    <location>
        <begin position="38"/>
        <end position="57"/>
    </location>
</feature>
<dbReference type="FunFam" id="1.10.10.60:FF:000141">
    <property type="entry name" value="TetR family transcriptional regulator"/>
    <property type="match status" value="1"/>
</dbReference>
<dbReference type="PANTHER" id="PTHR30055">
    <property type="entry name" value="HTH-TYPE TRANSCRIPTIONAL REGULATOR RUTR"/>
    <property type="match status" value="1"/>
</dbReference>
<dbReference type="Gene3D" id="1.10.357.10">
    <property type="entry name" value="Tetracycline Repressor, domain 2"/>
    <property type="match status" value="1"/>
</dbReference>
<dbReference type="Pfam" id="PF14246">
    <property type="entry name" value="TetR_C_7"/>
    <property type="match status" value="1"/>
</dbReference>
<dbReference type="InterPro" id="IPR036271">
    <property type="entry name" value="Tet_transcr_reg_TetR-rel_C_sf"/>
</dbReference>
<dbReference type="SUPFAM" id="SSF46689">
    <property type="entry name" value="Homeodomain-like"/>
    <property type="match status" value="1"/>
</dbReference>
<evidence type="ECO:0000259" key="5">
    <source>
        <dbReference type="PROSITE" id="PS50977"/>
    </source>
</evidence>
<dbReference type="EMBL" id="QKVK01000006">
    <property type="protein sequence ID" value="PZF76372.1"/>
    <property type="molecule type" value="Genomic_DNA"/>
</dbReference>
<keyword evidence="1" id="KW-0805">Transcription regulation</keyword>
<dbReference type="PRINTS" id="PR00455">
    <property type="entry name" value="HTHTETR"/>
</dbReference>
<proteinExistence type="predicted"/>
<evidence type="ECO:0000256" key="2">
    <source>
        <dbReference type="ARBA" id="ARBA00023125"/>
    </source>
</evidence>
<dbReference type="InterPro" id="IPR039536">
    <property type="entry name" value="TetR_C_Proteobacteria"/>
</dbReference>
<comment type="caution">
    <text evidence="6">The sequence shown here is derived from an EMBL/GenBank/DDBJ whole genome shotgun (WGS) entry which is preliminary data.</text>
</comment>
<gene>
    <name evidence="6" type="ORF">DK847_14435</name>
</gene>
<evidence type="ECO:0000313" key="6">
    <source>
        <dbReference type="EMBL" id="PZF76372.1"/>
    </source>
</evidence>
<sequence length="209" mass="22441">MTNQSVTTGGSRRPQARPSEILAAALELFAEKGFSATRMDDVAARAGLSKAGVYLYFKDKTALLKALVNELAGANIAVARGIVEAHQGPVSPLVATILAFLATQVRHTRFPELIKIVIAESRAHPDVGQLYLDTVINQGLPLFEGLIRRGIASGEFRAVDPALAARLMIGPMLLAIIWKTVFEPIGAEALDIEAYAAQHADIFLRGIRS</sequence>
<dbReference type="SUPFAM" id="SSF48498">
    <property type="entry name" value="Tetracyclin repressor-like, C-terminal domain"/>
    <property type="match status" value="1"/>
</dbReference>
<accession>A0A2W2ARW6</accession>
<dbReference type="InterPro" id="IPR050109">
    <property type="entry name" value="HTH-type_TetR-like_transc_reg"/>
</dbReference>
<keyword evidence="2 4" id="KW-0238">DNA-binding</keyword>
<reference evidence="7" key="1">
    <citation type="submission" date="2018-06" db="EMBL/GenBank/DDBJ databases">
        <title>Aestuariibacter litoralis strain KCTC 52945T.</title>
        <authorList>
            <person name="Li X."/>
            <person name="Salam N."/>
            <person name="Li J.-L."/>
            <person name="Chen Y.-M."/>
            <person name="Yang Z.-W."/>
            <person name="Zhang L.-Y."/>
            <person name="Han M.-X."/>
            <person name="Xiao M."/>
            <person name="Li W.-J."/>
        </authorList>
    </citation>
    <scope>NUCLEOTIDE SEQUENCE [LARGE SCALE GENOMIC DNA]</scope>
    <source>
        <strain evidence="7">KCTC 52945</strain>
    </source>
</reference>
<protein>
    <submittedName>
        <fullName evidence="6">TetR family transcriptional regulator</fullName>
    </submittedName>
</protein>
<dbReference type="PANTHER" id="PTHR30055:SF226">
    <property type="entry name" value="HTH-TYPE TRANSCRIPTIONAL REGULATOR PKSA"/>
    <property type="match status" value="1"/>
</dbReference>
<name>A0A2W2ARW6_9HYPH</name>
<evidence type="ECO:0000256" key="3">
    <source>
        <dbReference type="ARBA" id="ARBA00023163"/>
    </source>
</evidence>
<dbReference type="Gene3D" id="1.10.10.60">
    <property type="entry name" value="Homeodomain-like"/>
    <property type="match status" value="1"/>
</dbReference>
<dbReference type="GO" id="GO:0000976">
    <property type="term" value="F:transcription cis-regulatory region binding"/>
    <property type="evidence" value="ECO:0007669"/>
    <property type="project" value="TreeGrafter"/>
</dbReference>
<dbReference type="PROSITE" id="PS50977">
    <property type="entry name" value="HTH_TETR_2"/>
    <property type="match status" value="1"/>
</dbReference>
<evidence type="ECO:0000256" key="1">
    <source>
        <dbReference type="ARBA" id="ARBA00023015"/>
    </source>
</evidence>
<evidence type="ECO:0000256" key="4">
    <source>
        <dbReference type="PROSITE-ProRule" id="PRU00335"/>
    </source>
</evidence>
<keyword evidence="3" id="KW-0804">Transcription</keyword>
<dbReference type="GO" id="GO:0003700">
    <property type="term" value="F:DNA-binding transcription factor activity"/>
    <property type="evidence" value="ECO:0007669"/>
    <property type="project" value="TreeGrafter"/>
</dbReference>
<dbReference type="Pfam" id="PF00440">
    <property type="entry name" value="TetR_N"/>
    <property type="match status" value="1"/>
</dbReference>
<evidence type="ECO:0000313" key="7">
    <source>
        <dbReference type="Proteomes" id="UP000248795"/>
    </source>
</evidence>
<feature type="domain" description="HTH tetR-type" evidence="5">
    <location>
        <begin position="15"/>
        <end position="75"/>
    </location>
</feature>
<dbReference type="Proteomes" id="UP000248795">
    <property type="component" value="Unassembled WGS sequence"/>
</dbReference>
<keyword evidence="7" id="KW-1185">Reference proteome</keyword>
<dbReference type="AlphaFoldDB" id="A0A2W2ARW6"/>
<dbReference type="RefSeq" id="WP_111199209.1">
    <property type="nucleotide sequence ID" value="NZ_QKVK01000006.1"/>
</dbReference>
<dbReference type="InterPro" id="IPR001647">
    <property type="entry name" value="HTH_TetR"/>
</dbReference>
<dbReference type="InterPro" id="IPR009057">
    <property type="entry name" value="Homeodomain-like_sf"/>
</dbReference>
<organism evidence="6 7">
    <name type="scientific">Aestuariivirga litoralis</name>
    <dbReference type="NCBI Taxonomy" id="2650924"/>
    <lineage>
        <taxon>Bacteria</taxon>
        <taxon>Pseudomonadati</taxon>
        <taxon>Pseudomonadota</taxon>
        <taxon>Alphaproteobacteria</taxon>
        <taxon>Hyphomicrobiales</taxon>
        <taxon>Aestuariivirgaceae</taxon>
        <taxon>Aestuariivirga</taxon>
    </lineage>
</organism>